<proteinExistence type="predicted"/>
<dbReference type="AlphaFoldDB" id="A6GK10"/>
<gene>
    <name evidence="2" type="ORF">PPSIR1_39040</name>
</gene>
<dbReference type="InterPro" id="IPR029058">
    <property type="entry name" value="AB_hydrolase_fold"/>
</dbReference>
<dbReference type="eggNOG" id="COG1073">
    <property type="taxonomic scope" value="Bacteria"/>
</dbReference>
<sequence length="347" mass="35318">MVAPGCTDDGGDEGTEVGTDEAETDAETTDSETGSEDAGPTDTDSESTEGETTEGETTEGETTEGETTEGETTEEESTEEESSTDTGNAEGADYAQPGPYSVSVSSGSEQAVQGCTLEYELFEPSEDLAPDTAVFLAHGFMRSIDDMAPTAEHIASWGVRVYTVPLCTNSFTIDHALNGEAMAALGDSLSPSGAVYSGFSAGGLAAYLAASQANNAVAFVGLDPVDNGGMAAAISLDVPARAAIANPGQCNTNNNFTDVFANLPGAPMLRVVGAEHFDFETDACAPGDFSCGFCAPAGPDTRSVALGLSTAGVLLETGADPGGASWWSPGGSFFDELVQGGKIQLVQ</sequence>
<organism evidence="2 3">
    <name type="scientific">Plesiocystis pacifica SIR-1</name>
    <dbReference type="NCBI Taxonomy" id="391625"/>
    <lineage>
        <taxon>Bacteria</taxon>
        <taxon>Pseudomonadati</taxon>
        <taxon>Myxococcota</taxon>
        <taxon>Polyangia</taxon>
        <taxon>Nannocystales</taxon>
        <taxon>Nannocystaceae</taxon>
        <taxon>Plesiocystis</taxon>
    </lineage>
</organism>
<evidence type="ECO:0000313" key="2">
    <source>
        <dbReference type="EMBL" id="EDM73792.1"/>
    </source>
</evidence>
<keyword evidence="3" id="KW-1185">Reference proteome</keyword>
<dbReference type="SUPFAM" id="SSF53474">
    <property type="entry name" value="alpha/beta-Hydrolases"/>
    <property type="match status" value="1"/>
</dbReference>
<evidence type="ECO:0008006" key="4">
    <source>
        <dbReference type="Google" id="ProtNLM"/>
    </source>
</evidence>
<feature type="compositionally biased region" description="Low complexity" evidence="1">
    <location>
        <begin position="97"/>
        <end position="107"/>
    </location>
</feature>
<feature type="region of interest" description="Disordered" evidence="1">
    <location>
        <begin position="1"/>
        <end position="107"/>
    </location>
</feature>
<reference evidence="2 3" key="1">
    <citation type="submission" date="2007-06" db="EMBL/GenBank/DDBJ databases">
        <authorList>
            <person name="Shimkets L."/>
            <person name="Ferriera S."/>
            <person name="Johnson J."/>
            <person name="Kravitz S."/>
            <person name="Beeson K."/>
            <person name="Sutton G."/>
            <person name="Rogers Y.-H."/>
            <person name="Friedman R."/>
            <person name="Frazier M."/>
            <person name="Venter J.C."/>
        </authorList>
    </citation>
    <scope>NUCLEOTIDE SEQUENCE [LARGE SCALE GENOMIC DNA]</scope>
    <source>
        <strain evidence="2 3">SIR-1</strain>
    </source>
</reference>
<dbReference type="RefSeq" id="WP_006977046.1">
    <property type="nucleotide sequence ID" value="NZ_ABCS01000175.1"/>
</dbReference>
<evidence type="ECO:0000313" key="3">
    <source>
        <dbReference type="Proteomes" id="UP000005801"/>
    </source>
</evidence>
<dbReference type="OrthoDB" id="9771666at2"/>
<evidence type="ECO:0000256" key="1">
    <source>
        <dbReference type="SAM" id="MobiDB-lite"/>
    </source>
</evidence>
<comment type="caution">
    <text evidence="2">The sequence shown here is derived from an EMBL/GenBank/DDBJ whole genome shotgun (WGS) entry which is preliminary data.</text>
</comment>
<dbReference type="STRING" id="391625.PPSIR1_39040"/>
<dbReference type="EMBL" id="ABCS01000175">
    <property type="protein sequence ID" value="EDM73792.1"/>
    <property type="molecule type" value="Genomic_DNA"/>
</dbReference>
<feature type="compositionally biased region" description="Acidic residues" evidence="1">
    <location>
        <begin position="9"/>
        <end position="35"/>
    </location>
</feature>
<dbReference type="Gene3D" id="3.40.50.1820">
    <property type="entry name" value="alpha/beta hydrolase"/>
    <property type="match status" value="1"/>
</dbReference>
<protein>
    <recommendedName>
        <fullName evidence="4">Alpha/beta hydrolase</fullName>
    </recommendedName>
</protein>
<feature type="compositionally biased region" description="Acidic residues" evidence="1">
    <location>
        <begin position="43"/>
        <end position="83"/>
    </location>
</feature>
<accession>A6GK10</accession>
<dbReference type="Proteomes" id="UP000005801">
    <property type="component" value="Unassembled WGS sequence"/>
</dbReference>
<name>A6GK10_9BACT</name>